<sequence>MAGVVLETLSWKKLIALGILLLLLLLSFFLIGGLVAPNPSNVMVVLGTKCLSKGSHMQQEWFIPFGGNEKCDSIKSVDDDRVWDEGISANQIVFSFWLPYMRDGKQLDFSRWQQMLLTVMQLDIKYDPKFPVGKDPTFQFDARIGYRNKEDGVNDWKELAHSLEERKLDCQITPDKMVIGNQYNCSLLAFFELGSLHYDYYLINVRVPVEPYKGINMEIGSLMDIWVIAIHQNGGFTKVWISIKTVMLPIVLAVLIWFWRRIMMLTRPPNLLER</sequence>
<keyword evidence="1" id="KW-0812">Transmembrane</keyword>
<reference evidence="3" key="1">
    <citation type="journal article" date="2021" name="Genome Biol. Evol.">
        <title>A High-Quality Reference Genome for a Parasitic Bivalve with Doubly Uniparental Inheritance (Bivalvia: Unionida).</title>
        <authorList>
            <person name="Smith C.H."/>
        </authorList>
    </citation>
    <scope>NUCLEOTIDE SEQUENCE</scope>
    <source>
        <strain evidence="3">CHS0354</strain>
    </source>
</reference>
<evidence type="ECO:0000256" key="1">
    <source>
        <dbReference type="SAM" id="Phobius"/>
    </source>
</evidence>
<evidence type="ECO:0000313" key="3">
    <source>
        <dbReference type="EMBL" id="KAK3596751.1"/>
    </source>
</evidence>
<dbReference type="GO" id="GO:0017147">
    <property type="term" value="F:Wnt-protein binding"/>
    <property type="evidence" value="ECO:0007669"/>
    <property type="project" value="InterPro"/>
</dbReference>
<evidence type="ECO:0000259" key="2">
    <source>
        <dbReference type="Pfam" id="PF21883"/>
    </source>
</evidence>
<dbReference type="InterPro" id="IPR053936">
    <property type="entry name" value="WLS_GOLD"/>
</dbReference>
<organism evidence="3 4">
    <name type="scientific">Potamilus streckersoni</name>
    <dbReference type="NCBI Taxonomy" id="2493646"/>
    <lineage>
        <taxon>Eukaryota</taxon>
        <taxon>Metazoa</taxon>
        <taxon>Spiralia</taxon>
        <taxon>Lophotrochozoa</taxon>
        <taxon>Mollusca</taxon>
        <taxon>Bivalvia</taxon>
        <taxon>Autobranchia</taxon>
        <taxon>Heteroconchia</taxon>
        <taxon>Palaeoheterodonta</taxon>
        <taxon>Unionida</taxon>
        <taxon>Unionoidea</taxon>
        <taxon>Unionidae</taxon>
        <taxon>Ambleminae</taxon>
        <taxon>Lampsilini</taxon>
        <taxon>Potamilus</taxon>
    </lineage>
</organism>
<reference evidence="3" key="3">
    <citation type="submission" date="2023-05" db="EMBL/GenBank/DDBJ databases">
        <authorList>
            <person name="Smith C.H."/>
        </authorList>
    </citation>
    <scope>NUCLEOTIDE SEQUENCE</scope>
    <source>
        <strain evidence="3">CHS0354</strain>
        <tissue evidence="3">Mantle</tissue>
    </source>
</reference>
<dbReference type="Proteomes" id="UP001195483">
    <property type="component" value="Unassembled WGS sequence"/>
</dbReference>
<keyword evidence="4" id="KW-1185">Reference proteome</keyword>
<reference evidence="3" key="2">
    <citation type="journal article" date="2021" name="Genome Biol. Evol.">
        <title>Developing a high-quality reference genome for a parasitic bivalve with doubly uniparental inheritance (Bivalvia: Unionida).</title>
        <authorList>
            <person name="Smith C.H."/>
        </authorList>
    </citation>
    <scope>NUCLEOTIDE SEQUENCE</scope>
    <source>
        <strain evidence="3">CHS0354</strain>
        <tissue evidence="3">Mantle</tissue>
    </source>
</reference>
<dbReference type="PANTHER" id="PTHR13449">
    <property type="entry name" value="INTEGRAL MEMBRANE PROTEIN GPR177"/>
    <property type="match status" value="1"/>
</dbReference>
<dbReference type="PANTHER" id="PTHR13449:SF2">
    <property type="entry name" value="PROTEIN WNTLESS HOMOLOG"/>
    <property type="match status" value="1"/>
</dbReference>
<dbReference type="Pfam" id="PF21883">
    <property type="entry name" value="WLS_GOLD"/>
    <property type="match status" value="1"/>
</dbReference>
<keyword evidence="1" id="KW-0472">Membrane</keyword>
<evidence type="ECO:0000313" key="4">
    <source>
        <dbReference type="Proteomes" id="UP001195483"/>
    </source>
</evidence>
<feature type="transmembrane region" description="Helical" evidence="1">
    <location>
        <begin position="239"/>
        <end position="259"/>
    </location>
</feature>
<dbReference type="GO" id="GO:0006886">
    <property type="term" value="P:intracellular protein transport"/>
    <property type="evidence" value="ECO:0007669"/>
    <property type="project" value="TreeGrafter"/>
</dbReference>
<dbReference type="InterPro" id="IPR009551">
    <property type="entry name" value="Wntless"/>
</dbReference>
<dbReference type="GO" id="GO:0031090">
    <property type="term" value="C:organelle membrane"/>
    <property type="evidence" value="ECO:0007669"/>
    <property type="project" value="TreeGrafter"/>
</dbReference>
<dbReference type="GO" id="GO:0016055">
    <property type="term" value="P:Wnt signaling pathway"/>
    <property type="evidence" value="ECO:0007669"/>
    <property type="project" value="InterPro"/>
</dbReference>
<feature type="domain" description="Wntless GOLD" evidence="2">
    <location>
        <begin position="48"/>
        <end position="232"/>
    </location>
</feature>
<dbReference type="AlphaFoldDB" id="A0AAE0SRB7"/>
<protein>
    <recommendedName>
        <fullName evidence="2">Wntless GOLD domain-containing protein</fullName>
    </recommendedName>
</protein>
<gene>
    <name evidence="3" type="ORF">CHS0354_038748</name>
</gene>
<name>A0AAE0SRB7_9BIVA</name>
<keyword evidence="1" id="KW-1133">Transmembrane helix</keyword>
<dbReference type="EMBL" id="JAEAOA010002253">
    <property type="protein sequence ID" value="KAK3596751.1"/>
    <property type="molecule type" value="Genomic_DNA"/>
</dbReference>
<dbReference type="GO" id="GO:0061355">
    <property type="term" value="P:Wnt protein secretion"/>
    <property type="evidence" value="ECO:0007669"/>
    <property type="project" value="TreeGrafter"/>
</dbReference>
<proteinExistence type="predicted"/>
<accession>A0AAE0SRB7</accession>
<comment type="caution">
    <text evidence="3">The sequence shown here is derived from an EMBL/GenBank/DDBJ whole genome shotgun (WGS) entry which is preliminary data.</text>
</comment>
<dbReference type="GO" id="GO:0012505">
    <property type="term" value="C:endomembrane system"/>
    <property type="evidence" value="ECO:0007669"/>
    <property type="project" value="TreeGrafter"/>
</dbReference>